<protein>
    <submittedName>
        <fullName evidence="5">LuxR family transcriptional regulator</fullName>
    </submittedName>
</protein>
<organism evidence="5 6">
    <name type="scientific">Actinoallomurus spadix</name>
    <dbReference type="NCBI Taxonomy" id="79912"/>
    <lineage>
        <taxon>Bacteria</taxon>
        <taxon>Bacillati</taxon>
        <taxon>Actinomycetota</taxon>
        <taxon>Actinomycetes</taxon>
        <taxon>Streptosporangiales</taxon>
        <taxon>Thermomonosporaceae</taxon>
        <taxon>Actinoallomurus</taxon>
    </lineage>
</organism>
<dbReference type="InterPro" id="IPR000792">
    <property type="entry name" value="Tscrpt_reg_LuxR_C"/>
</dbReference>
<dbReference type="SUPFAM" id="SSF52540">
    <property type="entry name" value="P-loop containing nucleoside triphosphate hydrolases"/>
    <property type="match status" value="1"/>
</dbReference>
<gene>
    <name evidence="5" type="ORF">GCM10010151_28320</name>
</gene>
<dbReference type="PANTHER" id="PTHR16305">
    <property type="entry name" value="TESTICULAR SOLUBLE ADENYLYL CYCLASE"/>
    <property type="match status" value="1"/>
</dbReference>
<evidence type="ECO:0000313" key="5">
    <source>
        <dbReference type="EMBL" id="GAA0336975.1"/>
    </source>
</evidence>
<evidence type="ECO:0000256" key="2">
    <source>
        <dbReference type="ARBA" id="ARBA00022840"/>
    </source>
</evidence>
<keyword evidence="6" id="KW-1185">Reference proteome</keyword>
<dbReference type="PROSITE" id="PS50043">
    <property type="entry name" value="HTH_LUXR_2"/>
    <property type="match status" value="1"/>
</dbReference>
<dbReference type="SMART" id="SM00382">
    <property type="entry name" value="AAA"/>
    <property type="match status" value="1"/>
</dbReference>
<accession>A0ABN0WGK8</accession>
<dbReference type="PROSITE" id="PS00622">
    <property type="entry name" value="HTH_LUXR_1"/>
    <property type="match status" value="1"/>
</dbReference>
<evidence type="ECO:0000256" key="3">
    <source>
        <dbReference type="SAM" id="MobiDB-lite"/>
    </source>
</evidence>
<dbReference type="EMBL" id="BAAABM010000017">
    <property type="protein sequence ID" value="GAA0336975.1"/>
    <property type="molecule type" value="Genomic_DNA"/>
</dbReference>
<keyword evidence="2" id="KW-0067">ATP-binding</keyword>
<evidence type="ECO:0000259" key="4">
    <source>
        <dbReference type="PROSITE" id="PS50043"/>
    </source>
</evidence>
<dbReference type="Gene3D" id="1.25.40.10">
    <property type="entry name" value="Tetratricopeptide repeat domain"/>
    <property type="match status" value="2"/>
</dbReference>
<dbReference type="InterPro" id="IPR016032">
    <property type="entry name" value="Sig_transdc_resp-reg_C-effctor"/>
</dbReference>
<dbReference type="SMART" id="SM00421">
    <property type="entry name" value="HTH_LUXR"/>
    <property type="match status" value="1"/>
</dbReference>
<dbReference type="InterPro" id="IPR003593">
    <property type="entry name" value="AAA+_ATPase"/>
</dbReference>
<dbReference type="SUPFAM" id="SSF46894">
    <property type="entry name" value="C-terminal effector domain of the bipartite response regulators"/>
    <property type="match status" value="1"/>
</dbReference>
<evidence type="ECO:0000256" key="1">
    <source>
        <dbReference type="ARBA" id="ARBA00022741"/>
    </source>
</evidence>
<sequence length="958" mass="101000">MTDPFGSANGTAARPAATRPRVRGPSSPALGQARIERPPPPAPVDRAPLLARARDHLAVGGSVVLTGPAGIGKSTLLATLAEEFTGHQVLRCSLSATERHLPFLGLIDLLAETGDELLETLPKHQRAVLEAALLRRDDPVGERDVLGLRVAVLAAFRTLCAAGPVLLVVDDAQWLDAPSAELLAFIARRADGLPLRALVGLRAGPGDPQDPPGLCPPPVLTLPVPAMTTAEIGGLLADLRLPRPVLAKVHRASDGNPFFALELGRALADHREPLDPAAPLPVPDGLRTLMMGRLLALSSGARRTLLVACAAARPTLALLRAAGRPEAAADIAEARHAGIVAPGDVIRFTHPLLSAVLYAESAERDRLAAHRALADAVTDPVERAHHLAVVAPGRDAQVAETLAEAATAARRRGARAAAARLGVLAAERTTKPEAEPGLRLTAAEDALAAGEFAMARGIAENVLASAVLPAERVRAWIVLLDSCGQALAELDEVFPRALADARDDPALLAPLHYRLAWRAWLVKGSASQARAEAATAARLAAEAGDRSTELLALTKQALAEFHIGSPEAERTMARALAGPQDPAIRLGHNGPVYLRHKHHLLHDRLEEARAELRALTYAVRQRGAVESLFMCLYGSAQVETARGRCDRALDLAYQCLRLAQDSELSQGPAWCVVASAEAAGGSLDRGLAAAERGVGHSEDDGDLLFLPTTLHALGHIRLVRGDPAGAVEALRRVRAMEAAQGLAEPGLRRWHADLAEALAAVGEVAEADALIEETRRQAVRLGRPSVLAALDRAAALVLAARGDLEEAVPAMERAVRAQAALPYPVDEGRARLELGRLHLRAGDVPAAREALHGARRVLLRAKAAPWIAAVTAELDRLDLGVPAAAGDDDPLRALSGMERRVAALVAEGATNREIAARLFVSIKTVEAALTRSYRKLGVRSRVGLTRAVTSPRAADRPA</sequence>
<dbReference type="Gene3D" id="3.40.50.300">
    <property type="entry name" value="P-loop containing nucleotide triphosphate hydrolases"/>
    <property type="match status" value="1"/>
</dbReference>
<dbReference type="Pfam" id="PF00196">
    <property type="entry name" value="GerE"/>
    <property type="match status" value="1"/>
</dbReference>
<feature type="region of interest" description="Disordered" evidence="3">
    <location>
        <begin position="1"/>
        <end position="44"/>
    </location>
</feature>
<dbReference type="InterPro" id="IPR011990">
    <property type="entry name" value="TPR-like_helical_dom_sf"/>
</dbReference>
<evidence type="ECO:0000313" key="6">
    <source>
        <dbReference type="Proteomes" id="UP001501822"/>
    </source>
</evidence>
<dbReference type="Gene3D" id="1.10.10.10">
    <property type="entry name" value="Winged helix-like DNA-binding domain superfamily/Winged helix DNA-binding domain"/>
    <property type="match status" value="1"/>
</dbReference>
<dbReference type="Pfam" id="PF13191">
    <property type="entry name" value="AAA_16"/>
    <property type="match status" value="1"/>
</dbReference>
<dbReference type="InterPro" id="IPR036388">
    <property type="entry name" value="WH-like_DNA-bd_sf"/>
</dbReference>
<comment type="caution">
    <text evidence="5">The sequence shown here is derived from an EMBL/GenBank/DDBJ whole genome shotgun (WGS) entry which is preliminary data.</text>
</comment>
<dbReference type="InterPro" id="IPR027417">
    <property type="entry name" value="P-loop_NTPase"/>
</dbReference>
<keyword evidence="1" id="KW-0547">Nucleotide-binding</keyword>
<dbReference type="PANTHER" id="PTHR16305:SF35">
    <property type="entry name" value="TRANSCRIPTIONAL ACTIVATOR DOMAIN"/>
    <property type="match status" value="1"/>
</dbReference>
<reference evidence="5 6" key="1">
    <citation type="journal article" date="2019" name="Int. J. Syst. Evol. Microbiol.">
        <title>The Global Catalogue of Microorganisms (GCM) 10K type strain sequencing project: providing services to taxonomists for standard genome sequencing and annotation.</title>
        <authorList>
            <consortium name="The Broad Institute Genomics Platform"/>
            <consortium name="The Broad Institute Genome Sequencing Center for Infectious Disease"/>
            <person name="Wu L."/>
            <person name="Ma J."/>
        </authorList>
    </citation>
    <scope>NUCLEOTIDE SEQUENCE [LARGE SCALE GENOMIC DNA]</scope>
    <source>
        <strain evidence="5 6">JCM 3146</strain>
    </source>
</reference>
<feature type="domain" description="HTH luxR-type" evidence="4">
    <location>
        <begin position="887"/>
        <end position="952"/>
    </location>
</feature>
<dbReference type="InterPro" id="IPR041664">
    <property type="entry name" value="AAA_16"/>
</dbReference>
<dbReference type="CDD" id="cd06170">
    <property type="entry name" value="LuxR_C_like"/>
    <property type="match status" value="1"/>
</dbReference>
<name>A0ABN0WGK8_9ACTN</name>
<dbReference type="SUPFAM" id="SSF48452">
    <property type="entry name" value="TPR-like"/>
    <property type="match status" value="2"/>
</dbReference>
<dbReference type="RefSeq" id="WP_289849164.1">
    <property type="nucleotide sequence ID" value="NZ_BAAABM010000017.1"/>
</dbReference>
<dbReference type="PRINTS" id="PR00038">
    <property type="entry name" value="HTHLUXR"/>
</dbReference>
<dbReference type="Proteomes" id="UP001501822">
    <property type="component" value="Unassembled WGS sequence"/>
</dbReference>
<proteinExistence type="predicted"/>